<evidence type="ECO:0000256" key="1">
    <source>
        <dbReference type="SAM" id="MobiDB-lite"/>
    </source>
</evidence>
<dbReference type="EMBL" id="VJMH01001504">
    <property type="protein sequence ID" value="KAF0711781.1"/>
    <property type="molecule type" value="Genomic_DNA"/>
</dbReference>
<sequence>MDLDDSYDGSVDEVDEDAELELSCALQVLTSRCKTFSAKMTDEIPEIDDGGEISEDDDLPQDDDDEGDANGTRHPATRRRAEAKDDDDDDADASFVHQTQEELSSIQSNIKHLLAKLEHEAKKRTNVDATASPRRRREDDDDDDDDADDGKRGDDDDDTNQRQEK</sequence>
<protein>
    <submittedName>
        <fullName evidence="3">Aste57867_5039 protein</fullName>
    </submittedName>
</protein>
<organism evidence="3 4">
    <name type="scientific">Aphanomyces stellatus</name>
    <dbReference type="NCBI Taxonomy" id="120398"/>
    <lineage>
        <taxon>Eukaryota</taxon>
        <taxon>Sar</taxon>
        <taxon>Stramenopiles</taxon>
        <taxon>Oomycota</taxon>
        <taxon>Saprolegniomycetes</taxon>
        <taxon>Saprolegniales</taxon>
        <taxon>Verrucalvaceae</taxon>
        <taxon>Aphanomyces</taxon>
    </lineage>
</organism>
<gene>
    <name evidence="3" type="primary">Aste57867_5039</name>
    <name evidence="2" type="ORF">As57867_005026</name>
    <name evidence="3" type="ORF">ASTE57867_5039</name>
</gene>
<feature type="compositionally biased region" description="Basic and acidic residues" evidence="1">
    <location>
        <begin position="149"/>
        <end position="165"/>
    </location>
</feature>
<name>A0A485KE16_9STRA</name>
<keyword evidence="4" id="KW-1185">Reference proteome</keyword>
<dbReference type="AlphaFoldDB" id="A0A485KE16"/>
<dbReference type="EMBL" id="CAADRA010001505">
    <property type="protein sequence ID" value="VFT82120.1"/>
    <property type="molecule type" value="Genomic_DNA"/>
</dbReference>
<feature type="region of interest" description="Disordered" evidence="1">
    <location>
        <begin position="37"/>
        <end position="103"/>
    </location>
</feature>
<reference evidence="2" key="2">
    <citation type="submission" date="2019-06" db="EMBL/GenBank/DDBJ databases">
        <title>Genomics analysis of Aphanomyces spp. identifies a new class of oomycete effector associated with host adaptation.</title>
        <authorList>
            <person name="Gaulin E."/>
        </authorList>
    </citation>
    <scope>NUCLEOTIDE SEQUENCE</scope>
    <source>
        <strain evidence="2">CBS 578.67</strain>
    </source>
</reference>
<dbReference type="Proteomes" id="UP000332933">
    <property type="component" value="Unassembled WGS sequence"/>
</dbReference>
<accession>A0A485KE16</accession>
<proteinExistence type="predicted"/>
<feature type="compositionally biased region" description="Acidic residues" evidence="1">
    <location>
        <begin position="139"/>
        <end position="148"/>
    </location>
</feature>
<evidence type="ECO:0000313" key="3">
    <source>
        <dbReference type="EMBL" id="VFT82120.1"/>
    </source>
</evidence>
<feature type="compositionally biased region" description="Acidic residues" evidence="1">
    <location>
        <begin position="43"/>
        <end position="68"/>
    </location>
</feature>
<reference evidence="3 4" key="1">
    <citation type="submission" date="2019-03" db="EMBL/GenBank/DDBJ databases">
        <authorList>
            <person name="Gaulin E."/>
            <person name="Dumas B."/>
        </authorList>
    </citation>
    <scope>NUCLEOTIDE SEQUENCE [LARGE SCALE GENOMIC DNA]</scope>
    <source>
        <strain evidence="3">CBS 568.67</strain>
    </source>
</reference>
<evidence type="ECO:0000313" key="2">
    <source>
        <dbReference type="EMBL" id="KAF0711781.1"/>
    </source>
</evidence>
<feature type="region of interest" description="Disordered" evidence="1">
    <location>
        <begin position="118"/>
        <end position="165"/>
    </location>
</feature>
<evidence type="ECO:0000313" key="4">
    <source>
        <dbReference type="Proteomes" id="UP000332933"/>
    </source>
</evidence>